<proteinExistence type="predicted"/>
<evidence type="ECO:0000313" key="1">
    <source>
        <dbReference type="EMBL" id="RAH66078.1"/>
    </source>
</evidence>
<protein>
    <submittedName>
        <fullName evidence="1">Uncharacterized protein</fullName>
    </submittedName>
</protein>
<name>A0ACD1GXQ8_9EURO</name>
<gene>
    <name evidence="1" type="ORF">BO66DRAFT_442468</name>
</gene>
<dbReference type="EMBL" id="KZ824986">
    <property type="protein sequence ID" value="RAH66078.1"/>
    <property type="molecule type" value="Genomic_DNA"/>
</dbReference>
<organism evidence="1 2">
    <name type="scientific">Aspergillus aculeatinus CBS 121060</name>
    <dbReference type="NCBI Taxonomy" id="1448322"/>
    <lineage>
        <taxon>Eukaryota</taxon>
        <taxon>Fungi</taxon>
        <taxon>Dikarya</taxon>
        <taxon>Ascomycota</taxon>
        <taxon>Pezizomycotina</taxon>
        <taxon>Eurotiomycetes</taxon>
        <taxon>Eurotiomycetidae</taxon>
        <taxon>Eurotiales</taxon>
        <taxon>Aspergillaceae</taxon>
        <taxon>Aspergillus</taxon>
        <taxon>Aspergillus subgen. Circumdati</taxon>
    </lineage>
</organism>
<dbReference type="Proteomes" id="UP000249661">
    <property type="component" value="Unassembled WGS sequence"/>
</dbReference>
<accession>A0ACD1GXQ8</accession>
<keyword evidence="2" id="KW-1185">Reference proteome</keyword>
<reference evidence="1" key="1">
    <citation type="submission" date="2018-02" db="EMBL/GenBank/DDBJ databases">
        <title>The genomes of Aspergillus section Nigri reveals drivers in fungal speciation.</title>
        <authorList>
            <consortium name="DOE Joint Genome Institute"/>
            <person name="Vesth T.C."/>
            <person name="Nybo J."/>
            <person name="Theobald S."/>
            <person name="Brandl J."/>
            <person name="Frisvad J.C."/>
            <person name="Nielsen K.F."/>
            <person name="Lyhne E.K."/>
            <person name="Kogle M.E."/>
            <person name="Kuo A."/>
            <person name="Riley R."/>
            <person name="Clum A."/>
            <person name="Nolan M."/>
            <person name="Lipzen A."/>
            <person name="Salamov A."/>
            <person name="Henrissat B."/>
            <person name="Wiebenga A."/>
            <person name="De vries R.P."/>
            <person name="Grigoriev I.V."/>
            <person name="Mortensen U.H."/>
            <person name="Andersen M.R."/>
            <person name="Baker S.E."/>
        </authorList>
    </citation>
    <scope>NUCLEOTIDE SEQUENCE</scope>
    <source>
        <strain evidence="1">CBS 121060</strain>
    </source>
</reference>
<sequence length="578" mass="66059">MGGKPGNPDVDVEVEVIRFQAEQDHAAIIFLFRKRVFHLAIVRSAIPDSAARLDIVRQLWSDTPCKGDTIRNLAFDCRPIFRIRGAQASTNLASHLVSMQVSSHAGRAHVIDLGDRRSLTSSPPRIELAEQGRLSSVPRFPLSAAEVVEVIEAGWQYRVKISQRVYIYCIQNNPKFWNPSNEARWLRDAAIHEVQGVMGLDTPFPGILFPDRPENVLPEDVRRRPRPLSYPWSTGLRQIEPPSPFFKSNWRAEWVFPCGDDLIFRFNSSGTFAHLIFESRDRLVNQPQTSPMRWRVAEEQWSEMIARIGEYHFNMMMTMTSHLPNHFERLRSQFIPIRLGRPNRTPVPSPDVSVGAPASDNTTTNSNNYTDDPVTWPMLPPSAQARLRHLPQYDTSAVRINFVVRAGTYYNITIDRVEMMCDFLDQPQRLDEWVTGVERLERASSSAGSFHPSVRCPQLLGILDLNGPFPAVLTAYIPSTLRLPDIRHWETTLDQRRGWYRQLREAVRSLRRRGEPWPGELHNVLIDEPSGNLWLLRFVSWAPPRVLLDVQVLREARQLLGLAELEAEPDLGEGLDAL</sequence>
<evidence type="ECO:0000313" key="2">
    <source>
        <dbReference type="Proteomes" id="UP000249661"/>
    </source>
</evidence>